<evidence type="ECO:0000256" key="12">
    <source>
        <dbReference type="ARBA" id="ARBA00053319"/>
    </source>
</evidence>
<dbReference type="Proteomes" id="UP000572837">
    <property type="component" value="Unassembled WGS sequence"/>
</dbReference>
<name>A0A7L4J7A1_9PASS</name>
<gene>
    <name evidence="20" type="primary">Nr2e3</name>
    <name evidence="20" type="ORF">PORRUF_R05219</name>
</gene>
<dbReference type="CDD" id="cd06970">
    <property type="entry name" value="NR_DBD_PNR"/>
    <property type="match status" value="1"/>
</dbReference>
<keyword evidence="5 16" id="KW-0862">Zinc</keyword>
<dbReference type="AlphaFoldDB" id="A0A7L4J7A1"/>
<feature type="non-terminal residue" evidence="20">
    <location>
        <position position="1"/>
    </location>
</feature>
<dbReference type="GO" id="GO:0003700">
    <property type="term" value="F:DNA-binding transcription factor activity"/>
    <property type="evidence" value="ECO:0007669"/>
    <property type="project" value="InterPro"/>
</dbReference>
<evidence type="ECO:0000256" key="7">
    <source>
        <dbReference type="ARBA" id="ARBA00023015"/>
    </source>
</evidence>
<keyword evidence="4 16" id="KW-0863">Zinc-finger</keyword>
<evidence type="ECO:0000256" key="16">
    <source>
        <dbReference type="RuleBase" id="RU004334"/>
    </source>
</evidence>
<dbReference type="Pfam" id="PF00105">
    <property type="entry name" value="zf-C4"/>
    <property type="match status" value="1"/>
</dbReference>
<keyword evidence="3 16" id="KW-0479">Metal-binding</keyword>
<evidence type="ECO:0000256" key="1">
    <source>
        <dbReference type="ARBA" id="ARBA00004123"/>
    </source>
</evidence>
<dbReference type="SMART" id="SM00430">
    <property type="entry name" value="HOLI"/>
    <property type="match status" value="1"/>
</dbReference>
<dbReference type="SUPFAM" id="SSF48508">
    <property type="entry name" value="Nuclear receptor ligand-binding domain"/>
    <property type="match status" value="1"/>
</dbReference>
<evidence type="ECO:0000256" key="2">
    <source>
        <dbReference type="ARBA" id="ARBA00022499"/>
    </source>
</evidence>
<protein>
    <recommendedName>
        <fullName evidence="13">Photoreceptor-specific nuclear receptor</fullName>
    </recommendedName>
    <alternativeName>
        <fullName evidence="14">Nuclear receptor subfamily 2 group E member 3</fullName>
    </alternativeName>
    <alternativeName>
        <fullName evidence="15">Retina-specific nuclear receptor</fullName>
    </alternativeName>
</protein>
<feature type="compositionally biased region" description="Low complexity" evidence="17">
    <location>
        <begin position="1"/>
        <end position="13"/>
    </location>
</feature>
<dbReference type="InterPro" id="IPR035500">
    <property type="entry name" value="NHR-like_dom_sf"/>
</dbReference>
<feature type="region of interest" description="Disordered" evidence="17">
    <location>
        <begin position="1"/>
        <end position="26"/>
    </location>
</feature>
<evidence type="ECO:0000256" key="15">
    <source>
        <dbReference type="ARBA" id="ARBA00082944"/>
    </source>
</evidence>
<dbReference type="GO" id="GO:0045944">
    <property type="term" value="P:positive regulation of transcription by RNA polymerase II"/>
    <property type="evidence" value="ECO:0007669"/>
    <property type="project" value="UniProtKB-ARBA"/>
</dbReference>
<dbReference type="SUPFAM" id="SSF57716">
    <property type="entry name" value="Glucocorticoid receptor-like (DNA-binding domain)"/>
    <property type="match status" value="1"/>
</dbReference>
<dbReference type="GO" id="GO:0005634">
    <property type="term" value="C:nucleus"/>
    <property type="evidence" value="ECO:0007669"/>
    <property type="project" value="UniProtKB-SubCell"/>
</dbReference>
<keyword evidence="10 16" id="KW-0675">Receptor</keyword>
<evidence type="ECO:0000256" key="8">
    <source>
        <dbReference type="ARBA" id="ARBA00023125"/>
    </source>
</evidence>
<evidence type="ECO:0000256" key="10">
    <source>
        <dbReference type="ARBA" id="ARBA00023170"/>
    </source>
</evidence>
<evidence type="ECO:0000313" key="21">
    <source>
        <dbReference type="Proteomes" id="UP000572837"/>
    </source>
</evidence>
<feature type="domain" description="Nuclear receptor" evidence="18">
    <location>
        <begin position="32"/>
        <end position="108"/>
    </location>
</feature>
<comment type="similarity">
    <text evidence="16">Belongs to the nuclear hormone receptor family.</text>
</comment>
<dbReference type="PROSITE" id="PS00031">
    <property type="entry name" value="NUCLEAR_REC_DBD_1"/>
    <property type="match status" value="1"/>
</dbReference>
<evidence type="ECO:0000256" key="17">
    <source>
        <dbReference type="SAM" id="MobiDB-lite"/>
    </source>
</evidence>
<comment type="caution">
    <text evidence="20">The sequence shown here is derived from an EMBL/GenBank/DDBJ whole genome shotgun (WGS) entry which is preliminary data.</text>
</comment>
<accession>A0A7L4J7A1</accession>
<feature type="region of interest" description="Disordered" evidence="17">
    <location>
        <begin position="139"/>
        <end position="161"/>
    </location>
</feature>
<organism evidence="20 21">
    <name type="scientific">Pomatorhinus ruficollis</name>
    <name type="common">streak-breasted scimitar babbler</name>
    <dbReference type="NCBI Taxonomy" id="932028"/>
    <lineage>
        <taxon>Eukaryota</taxon>
        <taxon>Metazoa</taxon>
        <taxon>Chordata</taxon>
        <taxon>Craniata</taxon>
        <taxon>Vertebrata</taxon>
        <taxon>Euteleostomi</taxon>
        <taxon>Archelosauria</taxon>
        <taxon>Archosauria</taxon>
        <taxon>Dinosauria</taxon>
        <taxon>Saurischia</taxon>
        <taxon>Theropoda</taxon>
        <taxon>Coelurosauria</taxon>
        <taxon>Aves</taxon>
        <taxon>Neognathae</taxon>
        <taxon>Neoaves</taxon>
        <taxon>Telluraves</taxon>
        <taxon>Australaves</taxon>
        <taxon>Passeriformes</taxon>
        <taxon>Sylvioidea</taxon>
        <taxon>Timaliidae</taxon>
        <taxon>Pomatorhinus</taxon>
    </lineage>
</organism>
<comment type="subcellular location">
    <subcellularLocation>
        <location evidence="1 16">Nucleus</location>
    </subcellularLocation>
</comment>
<keyword evidence="21" id="KW-1185">Reference proteome</keyword>
<sequence length="454" mass="49561">MAASPAGSVVSAGLDESPTGLTPAPGKELSPVLLCKVCGDTSSGKHYGIYACNGCSGFFKRSVRRKLIYRCQAGTGLCPVDKAHRNQCQACRLKKCLQAGMNKDAVQNERQPRSTAQVQLESIQLDAELPPEHVATTCEVPPSPCPAPRAPGATVTPGPRVPTPPTNHRFMASLMTAETCAKLEPEDADETVDVTGSEPERATGEYQVAPYPAASPENIYETSARLLFMAVKWAKNLPVFSNLPFRDQVILLEEAWSELFLLCAIQWSMPLESCPLLAVPEPTPGKLLPATLDVRALQETLGRFKALAVDPTEFACMKAVVLFKPGEATPSTHHWPSSCPSPACHPLVPAETRGLKDPEQVENLQDQSQVMLGQHNRSHYPGQPVRYSCPHVLRGDTRVRHPPMATAPSPRFGKLLLLLPALRFISSERVELLFFRRTIGNTPMEKLLCDMFKN</sequence>
<feature type="non-terminal residue" evidence="20">
    <location>
        <position position="454"/>
    </location>
</feature>
<evidence type="ECO:0000256" key="5">
    <source>
        <dbReference type="ARBA" id="ARBA00022833"/>
    </source>
</evidence>
<dbReference type="PRINTS" id="PR00398">
    <property type="entry name" value="STRDHORMONER"/>
</dbReference>
<keyword evidence="6" id="KW-0832">Ubl conjugation</keyword>
<dbReference type="EMBL" id="VZSW01000855">
    <property type="protein sequence ID" value="NXY36046.1"/>
    <property type="molecule type" value="Genomic_DNA"/>
</dbReference>
<keyword evidence="7 16" id="KW-0805">Transcription regulation</keyword>
<dbReference type="FunFam" id="1.10.565.10:FF:000022">
    <property type="entry name" value="Nuclear receptor subfamily 2 group E member 3"/>
    <property type="match status" value="1"/>
</dbReference>
<dbReference type="InterPro" id="IPR001628">
    <property type="entry name" value="Znf_hrmn_rcpt"/>
</dbReference>
<dbReference type="GO" id="GO:0008270">
    <property type="term" value="F:zinc ion binding"/>
    <property type="evidence" value="ECO:0007669"/>
    <property type="project" value="UniProtKB-KW"/>
</dbReference>
<keyword evidence="8 16" id="KW-0238">DNA-binding</keyword>
<dbReference type="FunFam" id="3.30.50.10:FF:000028">
    <property type="entry name" value="Nuclear receptor subfamily 2, group E, member 3"/>
    <property type="match status" value="1"/>
</dbReference>
<comment type="function">
    <text evidence="12">Orphan nuclear receptor of retinal photoreceptor cells. Transcriptional factor that is an activator of rod development and repressor of cone development. Binds the promoter region of a number of rod- and cone-specific genes, including rhodopsin, M- and S-opsin and rod-specific phosphodiesterase beta subunit. Enhances rhodopsin expression. Represses M- and S-cone opsin expression.</text>
</comment>
<evidence type="ECO:0000256" key="6">
    <source>
        <dbReference type="ARBA" id="ARBA00022843"/>
    </source>
</evidence>
<evidence type="ECO:0000256" key="9">
    <source>
        <dbReference type="ARBA" id="ARBA00023163"/>
    </source>
</evidence>
<dbReference type="CDD" id="cd06950">
    <property type="entry name" value="NR_LBD_Tlx_PNR_like"/>
    <property type="match status" value="1"/>
</dbReference>
<dbReference type="PROSITE" id="PS51843">
    <property type="entry name" value="NR_LBD"/>
    <property type="match status" value="1"/>
</dbReference>
<dbReference type="Gene3D" id="1.10.565.10">
    <property type="entry name" value="Retinoid X Receptor"/>
    <property type="match status" value="1"/>
</dbReference>
<proteinExistence type="inferred from homology"/>
<keyword evidence="11 16" id="KW-0539">Nucleus</keyword>
<dbReference type="Pfam" id="PF00104">
    <property type="entry name" value="Hormone_recep"/>
    <property type="match status" value="1"/>
</dbReference>
<reference evidence="20 21" key="1">
    <citation type="submission" date="2020-02" db="EMBL/GenBank/DDBJ databases">
        <title>Bird 10,000 Genomes (B10K) Project - Family phase.</title>
        <authorList>
            <person name="Zhang G."/>
        </authorList>
    </citation>
    <scope>NUCLEOTIDE SEQUENCE [LARGE SCALE GENOMIC DNA]</scope>
    <source>
        <strain evidence="20">B10K-IZ-033-81</strain>
        <tissue evidence="20">Muscle</tissue>
    </source>
</reference>
<dbReference type="InterPro" id="IPR000536">
    <property type="entry name" value="Nucl_hrmn_rcpt_lig-bd"/>
</dbReference>
<dbReference type="InterPro" id="IPR050274">
    <property type="entry name" value="Nuclear_hormone_rcpt_NR2"/>
</dbReference>
<evidence type="ECO:0000256" key="3">
    <source>
        <dbReference type="ARBA" id="ARBA00022723"/>
    </source>
</evidence>
<evidence type="ECO:0000259" key="19">
    <source>
        <dbReference type="PROSITE" id="PS51843"/>
    </source>
</evidence>
<feature type="domain" description="NR LBD" evidence="19">
    <location>
        <begin position="166"/>
        <end position="454"/>
    </location>
</feature>
<evidence type="ECO:0000313" key="20">
    <source>
        <dbReference type="EMBL" id="NXY36046.1"/>
    </source>
</evidence>
<dbReference type="Gene3D" id="3.30.50.10">
    <property type="entry name" value="Erythroid Transcription Factor GATA-1, subunit A"/>
    <property type="match status" value="1"/>
</dbReference>
<keyword evidence="2" id="KW-1017">Isopeptide bond</keyword>
<evidence type="ECO:0000256" key="11">
    <source>
        <dbReference type="ARBA" id="ARBA00023242"/>
    </source>
</evidence>
<dbReference type="GO" id="GO:0043565">
    <property type="term" value="F:sequence-specific DNA binding"/>
    <property type="evidence" value="ECO:0007669"/>
    <property type="project" value="InterPro"/>
</dbReference>
<keyword evidence="9 16" id="KW-0804">Transcription</keyword>
<dbReference type="PRINTS" id="PR00047">
    <property type="entry name" value="STROIDFINGER"/>
</dbReference>
<evidence type="ECO:0000256" key="13">
    <source>
        <dbReference type="ARBA" id="ARBA00071097"/>
    </source>
</evidence>
<evidence type="ECO:0000259" key="18">
    <source>
        <dbReference type="PROSITE" id="PS51030"/>
    </source>
</evidence>
<dbReference type="PROSITE" id="PS51030">
    <property type="entry name" value="NUCLEAR_REC_DBD_2"/>
    <property type="match status" value="1"/>
</dbReference>
<dbReference type="InterPro" id="IPR001723">
    <property type="entry name" value="Nuclear_hrmn_rcpt"/>
</dbReference>
<dbReference type="PANTHER" id="PTHR24083">
    <property type="entry name" value="NUCLEAR HORMONE RECEPTOR"/>
    <property type="match status" value="1"/>
</dbReference>
<evidence type="ECO:0000256" key="14">
    <source>
        <dbReference type="ARBA" id="ARBA00079595"/>
    </source>
</evidence>
<evidence type="ECO:0000256" key="4">
    <source>
        <dbReference type="ARBA" id="ARBA00022771"/>
    </source>
</evidence>
<dbReference type="InterPro" id="IPR013088">
    <property type="entry name" value="Znf_NHR/GATA"/>
</dbReference>
<dbReference type="SMART" id="SM00399">
    <property type="entry name" value="ZnF_C4"/>
    <property type="match status" value="1"/>
</dbReference>